<dbReference type="AlphaFoldDB" id="A0A940Y181"/>
<dbReference type="InterPro" id="IPR013113">
    <property type="entry name" value="SIP_FAD-bd"/>
</dbReference>
<evidence type="ECO:0000313" key="3">
    <source>
        <dbReference type="Proteomes" id="UP000677413"/>
    </source>
</evidence>
<dbReference type="PANTHER" id="PTHR30157:SF0">
    <property type="entry name" value="NADPH-DEPENDENT FERRIC-CHELATE REDUCTASE"/>
    <property type="match status" value="1"/>
</dbReference>
<feature type="domain" description="Siderophore-interacting FAD-binding" evidence="1">
    <location>
        <begin position="3"/>
        <end position="109"/>
    </location>
</feature>
<dbReference type="PANTHER" id="PTHR30157">
    <property type="entry name" value="FERRIC REDUCTASE, NADPH-DEPENDENT"/>
    <property type="match status" value="1"/>
</dbReference>
<proteinExistence type="predicted"/>
<organism evidence="2 3">
    <name type="scientific">Streptomyces liliiviolaceus</name>
    <dbReference type="NCBI Taxonomy" id="2823109"/>
    <lineage>
        <taxon>Bacteria</taxon>
        <taxon>Bacillati</taxon>
        <taxon>Actinomycetota</taxon>
        <taxon>Actinomycetes</taxon>
        <taxon>Kitasatosporales</taxon>
        <taxon>Streptomycetaceae</taxon>
        <taxon>Streptomyces</taxon>
    </lineage>
</organism>
<name>A0A940Y181_9ACTN</name>
<dbReference type="Gene3D" id="2.40.30.10">
    <property type="entry name" value="Translation factors"/>
    <property type="match status" value="1"/>
</dbReference>
<reference evidence="2 3" key="1">
    <citation type="submission" date="2021-04" db="EMBL/GenBank/DDBJ databases">
        <authorList>
            <person name="Tang X."/>
            <person name="Zhou X."/>
            <person name="Chen X."/>
            <person name="Cernava T."/>
            <person name="Zhang C."/>
        </authorList>
    </citation>
    <scope>NUCLEOTIDE SEQUENCE [LARGE SCALE GENOMIC DNA]</scope>
    <source>
        <strain evidence="2 3">BH-SS-21</strain>
    </source>
</reference>
<gene>
    <name evidence="2" type="ORF">J8N05_20030</name>
</gene>
<protein>
    <submittedName>
        <fullName evidence="2">Siderophore-interacting protein</fullName>
    </submittedName>
</protein>
<dbReference type="Proteomes" id="UP000677413">
    <property type="component" value="Unassembled WGS sequence"/>
</dbReference>
<dbReference type="Pfam" id="PF08021">
    <property type="entry name" value="FAD_binding_9"/>
    <property type="match status" value="1"/>
</dbReference>
<sequence length="144" mass="15950">MTVRLGGEDVQHLQRSGFDQAGRLFFADLDDDATEVLPPSSERWILQLTLQGGKQCPQMRTYSIRRFRPEASAFDIEISLHADDSPGAAGPGTRWARAAQPGTRVAFLDEGHSYLVPGVQVPCGRRRGHVREPTRCPRCPRLGP</sequence>
<evidence type="ECO:0000259" key="1">
    <source>
        <dbReference type="Pfam" id="PF08021"/>
    </source>
</evidence>
<dbReference type="InterPro" id="IPR039374">
    <property type="entry name" value="SIP_fam"/>
</dbReference>
<dbReference type="EMBL" id="JAGPYQ010000001">
    <property type="protein sequence ID" value="MBQ0850470.1"/>
    <property type="molecule type" value="Genomic_DNA"/>
</dbReference>
<evidence type="ECO:0000313" key="2">
    <source>
        <dbReference type="EMBL" id="MBQ0850470.1"/>
    </source>
</evidence>
<dbReference type="CDD" id="cd06193">
    <property type="entry name" value="siderophore_interacting"/>
    <property type="match status" value="1"/>
</dbReference>
<accession>A0A940Y181</accession>
<keyword evidence="3" id="KW-1185">Reference proteome</keyword>
<comment type="caution">
    <text evidence="2">The sequence shown here is derived from an EMBL/GenBank/DDBJ whole genome shotgun (WGS) entry which is preliminary data.</text>
</comment>